<keyword evidence="3 7" id="KW-0813">Transport</keyword>
<accession>A0A9P6C2K8</accession>
<proteinExistence type="inferred from homology"/>
<dbReference type="AlphaFoldDB" id="A0A9P6C2K8"/>
<feature type="transmembrane region" description="Helical" evidence="8">
    <location>
        <begin position="41"/>
        <end position="64"/>
    </location>
</feature>
<reference evidence="9" key="1">
    <citation type="submission" date="2020-11" db="EMBL/GenBank/DDBJ databases">
        <authorList>
            <consortium name="DOE Joint Genome Institute"/>
            <person name="Ahrendt S."/>
            <person name="Riley R."/>
            <person name="Andreopoulos W."/>
            <person name="Labutti K."/>
            <person name="Pangilinan J."/>
            <person name="Ruiz-Duenas F.J."/>
            <person name="Barrasa J.M."/>
            <person name="Sanchez-Garcia M."/>
            <person name="Camarero S."/>
            <person name="Miyauchi S."/>
            <person name="Serrano A."/>
            <person name="Linde D."/>
            <person name="Babiker R."/>
            <person name="Drula E."/>
            <person name="Ayuso-Fernandez I."/>
            <person name="Pacheco R."/>
            <person name="Padilla G."/>
            <person name="Ferreira P."/>
            <person name="Barriuso J."/>
            <person name="Kellner H."/>
            <person name="Castanera R."/>
            <person name="Alfaro M."/>
            <person name="Ramirez L."/>
            <person name="Pisabarro A.G."/>
            <person name="Kuo A."/>
            <person name="Tritt A."/>
            <person name="Lipzen A."/>
            <person name="He G."/>
            <person name="Yan M."/>
            <person name="Ng V."/>
            <person name="Cullen D."/>
            <person name="Martin F."/>
            <person name="Rosso M.-N."/>
            <person name="Henrissat B."/>
            <person name="Hibbett D."/>
            <person name="Martinez A.T."/>
            <person name="Grigoriev I.V."/>
        </authorList>
    </citation>
    <scope>NUCLEOTIDE SEQUENCE</scope>
    <source>
        <strain evidence="9">MF-IS2</strain>
    </source>
</reference>
<dbReference type="EMBL" id="MU151245">
    <property type="protein sequence ID" value="KAF9446438.1"/>
    <property type="molecule type" value="Genomic_DNA"/>
</dbReference>
<dbReference type="InterPro" id="IPR001248">
    <property type="entry name" value="Pur-cyt_permease"/>
</dbReference>
<feature type="transmembrane region" description="Helical" evidence="8">
    <location>
        <begin position="330"/>
        <end position="352"/>
    </location>
</feature>
<evidence type="ECO:0000313" key="9">
    <source>
        <dbReference type="EMBL" id="KAF9446438.1"/>
    </source>
</evidence>
<feature type="transmembrane region" description="Helical" evidence="8">
    <location>
        <begin position="196"/>
        <end position="215"/>
    </location>
</feature>
<dbReference type="OrthoDB" id="2116389at2759"/>
<dbReference type="Gene3D" id="1.10.4160.10">
    <property type="entry name" value="Hydantoin permease"/>
    <property type="match status" value="1"/>
</dbReference>
<dbReference type="PIRSF" id="PIRSF002744">
    <property type="entry name" value="Pur-cyt_permease"/>
    <property type="match status" value="1"/>
</dbReference>
<comment type="caution">
    <text evidence="9">The sequence shown here is derived from an EMBL/GenBank/DDBJ whole genome shotgun (WGS) entry which is preliminary data.</text>
</comment>
<dbReference type="GO" id="GO:0005886">
    <property type="term" value="C:plasma membrane"/>
    <property type="evidence" value="ECO:0007669"/>
    <property type="project" value="TreeGrafter"/>
</dbReference>
<feature type="transmembrane region" description="Helical" evidence="8">
    <location>
        <begin position="236"/>
        <end position="258"/>
    </location>
</feature>
<feature type="transmembrane region" description="Helical" evidence="8">
    <location>
        <begin position="100"/>
        <end position="121"/>
    </location>
</feature>
<dbReference type="PANTHER" id="PTHR31806">
    <property type="entry name" value="PURINE-CYTOSINE PERMEASE FCY2-RELATED"/>
    <property type="match status" value="1"/>
</dbReference>
<evidence type="ECO:0000256" key="1">
    <source>
        <dbReference type="ARBA" id="ARBA00004141"/>
    </source>
</evidence>
<evidence type="ECO:0000256" key="6">
    <source>
        <dbReference type="ARBA" id="ARBA00023136"/>
    </source>
</evidence>
<dbReference type="Proteomes" id="UP000807342">
    <property type="component" value="Unassembled WGS sequence"/>
</dbReference>
<evidence type="ECO:0000256" key="5">
    <source>
        <dbReference type="ARBA" id="ARBA00022989"/>
    </source>
</evidence>
<comment type="similarity">
    <text evidence="2 7">Belongs to the purine-cytosine permease (2.A.39) family.</text>
</comment>
<evidence type="ECO:0000256" key="3">
    <source>
        <dbReference type="ARBA" id="ARBA00022448"/>
    </source>
</evidence>
<dbReference type="Pfam" id="PF02133">
    <property type="entry name" value="Transp_cyt_pur"/>
    <property type="match status" value="1"/>
</dbReference>
<keyword evidence="6 7" id="KW-0472">Membrane</keyword>
<dbReference type="GO" id="GO:0022857">
    <property type="term" value="F:transmembrane transporter activity"/>
    <property type="evidence" value="ECO:0007669"/>
    <property type="project" value="InterPro"/>
</dbReference>
<feature type="transmembrane region" description="Helical" evidence="8">
    <location>
        <begin position="401"/>
        <end position="425"/>
    </location>
</feature>
<name>A0A9P6C2K8_9AGAR</name>
<dbReference type="PANTHER" id="PTHR31806:SF5">
    <property type="entry name" value="PURINE-CYTOSINE PERMEASE FCY21"/>
    <property type="match status" value="1"/>
</dbReference>
<keyword evidence="4 8" id="KW-0812">Transmembrane</keyword>
<evidence type="ECO:0000256" key="8">
    <source>
        <dbReference type="SAM" id="Phobius"/>
    </source>
</evidence>
<protein>
    <submittedName>
        <fullName evidence="9">Cytosine-purine permease</fullName>
    </submittedName>
</protein>
<feature type="transmembrane region" description="Helical" evidence="8">
    <location>
        <begin position="141"/>
        <end position="159"/>
    </location>
</feature>
<organism evidence="9 10">
    <name type="scientific">Macrolepiota fuliginosa MF-IS2</name>
    <dbReference type="NCBI Taxonomy" id="1400762"/>
    <lineage>
        <taxon>Eukaryota</taxon>
        <taxon>Fungi</taxon>
        <taxon>Dikarya</taxon>
        <taxon>Basidiomycota</taxon>
        <taxon>Agaricomycotina</taxon>
        <taxon>Agaricomycetes</taxon>
        <taxon>Agaricomycetidae</taxon>
        <taxon>Agaricales</taxon>
        <taxon>Agaricineae</taxon>
        <taxon>Agaricaceae</taxon>
        <taxon>Macrolepiota</taxon>
    </lineage>
</organism>
<feature type="transmembrane region" description="Helical" evidence="8">
    <location>
        <begin position="437"/>
        <end position="456"/>
    </location>
</feature>
<keyword evidence="10" id="KW-1185">Reference proteome</keyword>
<keyword evidence="5 8" id="KW-1133">Transmembrane helix</keyword>
<feature type="transmembrane region" description="Helical" evidence="8">
    <location>
        <begin position="70"/>
        <end position="88"/>
    </location>
</feature>
<sequence>MTSDTRHYHENNVLLKWGVETHGISPTHPSERTDMRLYQMFFVWFSANLNILGFSTGSAAPVFFGLGLKHTGVIVAIVDIIAVFGPKLGMRGMVQCRFSWGYPVAILPSLLNVFSMQGFLILNCIVGGQTLAAVSPDKLNATLGIVIIGVISMVVGIIFKYESLTWFPNVVIFIVLLGVGGKHLNPATMPTFPTPTPSAVISFACFLASSVVSWCTMTPDYGVYHNGKASTLRIFIYTYLGFLCASVTSHMLGAAFAITASNVPTYAAGFDNGNDVGGLVAAILAPTGGFGKFLLVLLALSVPSACAPTMYTFGMSFMAVAPFFAKIPRYVYITISEAILIPVAIIGATRFYATLVNVLSVIGYWSTAFAGVVLTEHFVFRKSSFSAYLTEYWDTPSRLPLGLAALFSFLGAFGIIIPCMSQVIYEGPIAKAGTGDIGIIVGFVSSVGLYVVLRNVEKRLTTGRDA</sequence>
<comment type="subcellular location">
    <subcellularLocation>
        <location evidence="1">Membrane</location>
        <topology evidence="1">Multi-pass membrane protein</topology>
    </subcellularLocation>
</comment>
<evidence type="ECO:0000256" key="2">
    <source>
        <dbReference type="ARBA" id="ARBA00008974"/>
    </source>
</evidence>
<evidence type="ECO:0000256" key="4">
    <source>
        <dbReference type="ARBA" id="ARBA00022692"/>
    </source>
</evidence>
<feature type="transmembrane region" description="Helical" evidence="8">
    <location>
        <begin position="358"/>
        <end position="380"/>
    </location>
</feature>
<gene>
    <name evidence="9" type="ORF">P691DRAFT_794453</name>
</gene>
<evidence type="ECO:0000313" key="10">
    <source>
        <dbReference type="Proteomes" id="UP000807342"/>
    </source>
</evidence>
<dbReference type="InterPro" id="IPR026030">
    <property type="entry name" value="Pur-cyt_permease_Fcy2/21/22"/>
</dbReference>
<evidence type="ECO:0000256" key="7">
    <source>
        <dbReference type="PIRNR" id="PIRNR002744"/>
    </source>
</evidence>
<feature type="transmembrane region" description="Helical" evidence="8">
    <location>
        <begin position="166"/>
        <end position="184"/>
    </location>
</feature>